<dbReference type="EMBL" id="JAOWLB010000016">
    <property type="protein sequence ID" value="MCV2890267.1"/>
    <property type="molecule type" value="Genomic_DNA"/>
</dbReference>
<evidence type="ECO:0000256" key="8">
    <source>
        <dbReference type="HAMAP-Rule" id="MF_01521"/>
    </source>
</evidence>
<feature type="transmembrane region" description="Helical" evidence="8">
    <location>
        <begin position="130"/>
        <end position="150"/>
    </location>
</feature>
<comment type="similarity">
    <text evidence="8">Belongs to the MntP (TC 9.B.29) family.</text>
</comment>
<evidence type="ECO:0000313" key="10">
    <source>
        <dbReference type="Proteomes" id="UP001320899"/>
    </source>
</evidence>
<dbReference type="HAMAP" id="MF_01521">
    <property type="entry name" value="MntP_pump"/>
    <property type="match status" value="1"/>
</dbReference>
<reference evidence="9 10" key="1">
    <citation type="submission" date="2022-10" db="EMBL/GenBank/DDBJ databases">
        <title>Ruegeria sp. nov., isolated from ocean surface sediments.</title>
        <authorList>
            <person name="He W."/>
            <person name="Xue H.-P."/>
            <person name="Zhang D.-F."/>
        </authorList>
    </citation>
    <scope>NUCLEOTIDE SEQUENCE [LARGE SCALE GENOMIC DNA]</scope>
    <source>
        <strain evidence="9 10">XHP0148</strain>
    </source>
</reference>
<accession>A0ABT3ANU4</accession>
<evidence type="ECO:0000256" key="3">
    <source>
        <dbReference type="ARBA" id="ARBA00022692"/>
    </source>
</evidence>
<keyword evidence="1 8" id="KW-0813">Transport</keyword>
<dbReference type="PANTHER" id="PTHR35529:SF1">
    <property type="entry name" value="MANGANESE EFFLUX PUMP MNTP-RELATED"/>
    <property type="match status" value="1"/>
</dbReference>
<keyword evidence="5 8" id="KW-0406">Ion transport</keyword>
<dbReference type="Proteomes" id="UP001320899">
    <property type="component" value="Unassembled WGS sequence"/>
</dbReference>
<name>A0ABT3ANU4_9RHOB</name>
<comment type="caution">
    <text evidence="9">The sequence shown here is derived from an EMBL/GenBank/DDBJ whole genome shotgun (WGS) entry which is preliminary data.</text>
</comment>
<evidence type="ECO:0000256" key="2">
    <source>
        <dbReference type="ARBA" id="ARBA00022475"/>
    </source>
</evidence>
<evidence type="ECO:0000256" key="4">
    <source>
        <dbReference type="ARBA" id="ARBA00022989"/>
    </source>
</evidence>
<dbReference type="PANTHER" id="PTHR35529">
    <property type="entry name" value="MANGANESE EFFLUX PUMP MNTP-RELATED"/>
    <property type="match status" value="1"/>
</dbReference>
<evidence type="ECO:0000256" key="5">
    <source>
        <dbReference type="ARBA" id="ARBA00023065"/>
    </source>
</evidence>
<sequence length="185" mass="18217">MTGFAIGLLAVTLSLDAFLASLGRGARGPSAGIGLALRTGVVFGTVEAVTPLIGWGLGVAALSHVASVDHWIAFALLMAVGLRMALQGVKPPAPFPSAGRGTAALLATAIGTSVDALAVGASLALLEVNIVAVALAVGISTLILSTAGVLAGRYLGQRFGGWAELLGGLVLIGLGCAILADHLST</sequence>
<evidence type="ECO:0000256" key="7">
    <source>
        <dbReference type="ARBA" id="ARBA00023211"/>
    </source>
</evidence>
<keyword evidence="2 8" id="KW-1003">Cell membrane</keyword>
<keyword evidence="6 8" id="KW-0472">Membrane</keyword>
<organism evidence="9 10">
    <name type="scientific">Ruegeria aquimaris</name>
    <dbReference type="NCBI Taxonomy" id="2984333"/>
    <lineage>
        <taxon>Bacteria</taxon>
        <taxon>Pseudomonadati</taxon>
        <taxon>Pseudomonadota</taxon>
        <taxon>Alphaproteobacteria</taxon>
        <taxon>Rhodobacterales</taxon>
        <taxon>Roseobacteraceae</taxon>
        <taxon>Ruegeria</taxon>
    </lineage>
</organism>
<comment type="caution">
    <text evidence="8">Lacks conserved residue(s) required for the propagation of feature annotation.</text>
</comment>
<evidence type="ECO:0000256" key="1">
    <source>
        <dbReference type="ARBA" id="ARBA00022448"/>
    </source>
</evidence>
<proteinExistence type="inferred from homology"/>
<keyword evidence="4 8" id="KW-1133">Transmembrane helix</keyword>
<feature type="transmembrane region" description="Helical" evidence="8">
    <location>
        <begin position="162"/>
        <end position="180"/>
    </location>
</feature>
<keyword evidence="10" id="KW-1185">Reference proteome</keyword>
<keyword evidence="7 8" id="KW-0464">Manganese</keyword>
<gene>
    <name evidence="8" type="primary">mntP</name>
    <name evidence="9" type="ORF">OE747_18170</name>
</gene>
<protein>
    <recommendedName>
        <fullName evidence="8">Putative manganese efflux pump MntP</fullName>
    </recommendedName>
</protein>
<feature type="transmembrane region" description="Helical" evidence="8">
    <location>
        <begin position="49"/>
        <end position="82"/>
    </location>
</feature>
<dbReference type="InterPro" id="IPR003810">
    <property type="entry name" value="Mntp/YtaF"/>
</dbReference>
<feature type="transmembrane region" description="Helical" evidence="8">
    <location>
        <begin position="103"/>
        <end position="124"/>
    </location>
</feature>
<evidence type="ECO:0000256" key="6">
    <source>
        <dbReference type="ARBA" id="ARBA00023136"/>
    </source>
</evidence>
<keyword evidence="3 8" id="KW-0812">Transmembrane</keyword>
<comment type="function">
    <text evidence="8">Probably functions as a manganese efflux pump.</text>
</comment>
<dbReference type="RefSeq" id="WP_263829968.1">
    <property type="nucleotide sequence ID" value="NZ_JAOWLB010000016.1"/>
</dbReference>
<dbReference type="Pfam" id="PF02659">
    <property type="entry name" value="Mntp"/>
    <property type="match status" value="1"/>
</dbReference>
<dbReference type="InterPro" id="IPR022929">
    <property type="entry name" value="Put_MntP"/>
</dbReference>
<comment type="subcellular location">
    <subcellularLocation>
        <location evidence="8">Cell membrane</location>
        <topology evidence="8">Multi-pass membrane protein</topology>
    </subcellularLocation>
</comment>
<evidence type="ECO:0000313" key="9">
    <source>
        <dbReference type="EMBL" id="MCV2890267.1"/>
    </source>
</evidence>